<evidence type="ECO:0000256" key="6">
    <source>
        <dbReference type="ARBA" id="ARBA00023157"/>
    </source>
</evidence>
<proteinExistence type="predicted"/>
<dbReference type="PROSITE" id="PS00280">
    <property type="entry name" value="BPTI_KUNITZ_1"/>
    <property type="match status" value="1"/>
</dbReference>
<keyword evidence="6" id="KW-1015">Disulfide bond</keyword>
<dbReference type="Proteomes" id="UP000288716">
    <property type="component" value="Unassembled WGS sequence"/>
</dbReference>
<dbReference type="GO" id="GO:0005615">
    <property type="term" value="C:extracellular space"/>
    <property type="evidence" value="ECO:0007669"/>
    <property type="project" value="TreeGrafter"/>
</dbReference>
<dbReference type="InterPro" id="IPR036880">
    <property type="entry name" value="Kunitz_BPTI_sf"/>
</dbReference>
<keyword evidence="2" id="KW-0964">Secreted</keyword>
<dbReference type="Pfam" id="PF00014">
    <property type="entry name" value="Kunitz_BPTI"/>
    <property type="match status" value="1"/>
</dbReference>
<evidence type="ECO:0000313" key="9">
    <source>
        <dbReference type="Proteomes" id="UP000288716"/>
    </source>
</evidence>
<keyword evidence="3" id="KW-0646">Protease inhibitor</keyword>
<dbReference type="InterPro" id="IPR050098">
    <property type="entry name" value="TFPI/VKTCI-like"/>
</dbReference>
<comment type="caution">
    <text evidence="8">The sequence shown here is derived from an EMBL/GenBank/DDBJ whole genome shotgun (WGS) entry which is preliminary data.</text>
</comment>
<dbReference type="SUPFAM" id="SSF57362">
    <property type="entry name" value="BPTI-like"/>
    <property type="match status" value="1"/>
</dbReference>
<organism evidence="8 9">
    <name type="scientific">Leptotrombidium deliense</name>
    <dbReference type="NCBI Taxonomy" id="299467"/>
    <lineage>
        <taxon>Eukaryota</taxon>
        <taxon>Metazoa</taxon>
        <taxon>Ecdysozoa</taxon>
        <taxon>Arthropoda</taxon>
        <taxon>Chelicerata</taxon>
        <taxon>Arachnida</taxon>
        <taxon>Acari</taxon>
        <taxon>Acariformes</taxon>
        <taxon>Trombidiformes</taxon>
        <taxon>Prostigmata</taxon>
        <taxon>Anystina</taxon>
        <taxon>Parasitengona</taxon>
        <taxon>Trombiculoidea</taxon>
        <taxon>Trombiculidae</taxon>
        <taxon>Leptotrombidium</taxon>
    </lineage>
</organism>
<dbReference type="PRINTS" id="PR00759">
    <property type="entry name" value="BASICPTASE"/>
</dbReference>
<dbReference type="PROSITE" id="PS50279">
    <property type="entry name" value="BPTI_KUNITZ_2"/>
    <property type="match status" value="1"/>
</dbReference>
<feature type="domain" description="BPTI/Kunitz inhibitor" evidence="7">
    <location>
        <begin position="10"/>
        <end position="61"/>
    </location>
</feature>
<dbReference type="PANTHER" id="PTHR10083:SF374">
    <property type="entry name" value="BPTI_KUNITZ INHIBITOR DOMAIN-CONTAINING PROTEIN"/>
    <property type="match status" value="1"/>
</dbReference>
<dbReference type="GO" id="GO:0004867">
    <property type="term" value="F:serine-type endopeptidase inhibitor activity"/>
    <property type="evidence" value="ECO:0007669"/>
    <property type="project" value="UniProtKB-KW"/>
</dbReference>
<keyword evidence="5" id="KW-0722">Serine protease inhibitor</keyword>
<evidence type="ECO:0000256" key="4">
    <source>
        <dbReference type="ARBA" id="ARBA00022737"/>
    </source>
</evidence>
<dbReference type="Gene3D" id="4.10.410.10">
    <property type="entry name" value="Pancreatic trypsin inhibitor Kunitz domain"/>
    <property type="match status" value="1"/>
</dbReference>
<dbReference type="STRING" id="299467.A0A443S787"/>
<reference evidence="8 9" key="1">
    <citation type="journal article" date="2018" name="Gigascience">
        <title>Genomes of trombidid mites reveal novel predicted allergens and laterally-transferred genes associated with secondary metabolism.</title>
        <authorList>
            <person name="Dong X."/>
            <person name="Chaisiri K."/>
            <person name="Xia D."/>
            <person name="Armstrong S.D."/>
            <person name="Fang Y."/>
            <person name="Donnelly M.J."/>
            <person name="Kadowaki T."/>
            <person name="McGarry J.W."/>
            <person name="Darby A.C."/>
            <person name="Makepeace B.L."/>
        </authorList>
    </citation>
    <scope>NUCLEOTIDE SEQUENCE [LARGE SCALE GENOMIC DNA]</scope>
    <source>
        <strain evidence="8">UoL-UT</strain>
    </source>
</reference>
<evidence type="ECO:0000259" key="7">
    <source>
        <dbReference type="PROSITE" id="PS50279"/>
    </source>
</evidence>
<dbReference type="SMART" id="SM00131">
    <property type="entry name" value="KU"/>
    <property type="match status" value="1"/>
</dbReference>
<accession>A0A443S787</accession>
<evidence type="ECO:0000256" key="5">
    <source>
        <dbReference type="ARBA" id="ARBA00022900"/>
    </source>
</evidence>
<comment type="subcellular location">
    <subcellularLocation>
        <location evidence="1">Secreted</location>
    </subcellularLocation>
</comment>
<dbReference type="PANTHER" id="PTHR10083">
    <property type="entry name" value="KUNITZ-TYPE PROTEASE INHIBITOR-RELATED"/>
    <property type="match status" value="1"/>
</dbReference>
<dbReference type="VEuPathDB" id="VectorBase:LDEU008640"/>
<keyword evidence="4" id="KW-0677">Repeat</keyword>
<dbReference type="OrthoDB" id="4473401at2759"/>
<keyword evidence="9" id="KW-1185">Reference proteome</keyword>
<protein>
    <recommendedName>
        <fullName evidence="7">BPTI/Kunitz inhibitor domain-containing protein</fullName>
    </recommendedName>
</protein>
<evidence type="ECO:0000256" key="3">
    <source>
        <dbReference type="ARBA" id="ARBA00022690"/>
    </source>
</evidence>
<evidence type="ECO:0000313" key="8">
    <source>
        <dbReference type="EMBL" id="RWS23400.1"/>
    </source>
</evidence>
<dbReference type="EMBL" id="NCKV01006508">
    <property type="protein sequence ID" value="RWS23400.1"/>
    <property type="molecule type" value="Genomic_DNA"/>
</dbReference>
<dbReference type="AlphaFoldDB" id="A0A443S787"/>
<name>A0A443S787_9ACAR</name>
<dbReference type="CDD" id="cd00109">
    <property type="entry name" value="Kunitz-type"/>
    <property type="match status" value="1"/>
</dbReference>
<sequence>MNEKGRNPHCKEPAKVVGGCDGYFPSYSFNSTSKRCESFIYGGCGGNNNRFETIQQCISACKPKNR</sequence>
<evidence type="ECO:0000256" key="2">
    <source>
        <dbReference type="ARBA" id="ARBA00022525"/>
    </source>
</evidence>
<dbReference type="FunFam" id="4.10.410.10:FF:000020">
    <property type="entry name" value="Collagen, type VI, alpha 3"/>
    <property type="match status" value="1"/>
</dbReference>
<gene>
    <name evidence="8" type="ORF">B4U80_06719</name>
</gene>
<dbReference type="InterPro" id="IPR020901">
    <property type="entry name" value="Prtase_inh_Kunz-CS"/>
</dbReference>
<dbReference type="InterPro" id="IPR002223">
    <property type="entry name" value="Kunitz_BPTI"/>
</dbReference>
<evidence type="ECO:0000256" key="1">
    <source>
        <dbReference type="ARBA" id="ARBA00004613"/>
    </source>
</evidence>